<name>A0A759H7X9_SALER</name>
<dbReference type="RefSeq" id="WP_153247009.1">
    <property type="nucleotide sequence ID" value="NZ_CP140417.1"/>
</dbReference>
<comment type="caution">
    <text evidence="3">The sequence shown here is derived from an EMBL/GenBank/DDBJ whole genome shotgun (WGS) entry which is preliminary data.</text>
</comment>
<evidence type="ECO:0000313" key="1">
    <source>
        <dbReference type="EMBL" id="HAG0849840.1"/>
    </source>
</evidence>
<gene>
    <name evidence="5" type="ORF">G8639_001431</name>
    <name evidence="1" type="ORF">G8T89_000106</name>
    <name evidence="2" type="ORF">G8U72_001141</name>
    <name evidence="3" type="ORF">G8X02_001435</name>
    <name evidence="4" type="ORF">G8Y77_001542</name>
</gene>
<dbReference type="EMBL" id="DAAXGE010000001">
    <property type="protein sequence ID" value="HAG0849840.1"/>
    <property type="molecule type" value="Genomic_DNA"/>
</dbReference>
<evidence type="ECO:0000313" key="4">
    <source>
        <dbReference type="EMBL" id="HAG2363754.1"/>
    </source>
</evidence>
<dbReference type="AlphaFoldDB" id="A0A759H7X9"/>
<dbReference type="EMBL" id="DAAXNT010000002">
    <property type="protein sequence ID" value="HAG1808590.1"/>
    <property type="molecule type" value="Genomic_DNA"/>
</dbReference>
<evidence type="ECO:0000313" key="3">
    <source>
        <dbReference type="EMBL" id="HAG1884846.1"/>
    </source>
</evidence>
<proteinExistence type="predicted"/>
<dbReference type="EMBL" id="DAAXSG010000003">
    <property type="protein sequence ID" value="HAG2363754.1"/>
    <property type="molecule type" value="Genomic_DNA"/>
</dbReference>
<evidence type="ECO:0000313" key="5">
    <source>
        <dbReference type="EMBL" id="HAG5044394.1"/>
    </source>
</evidence>
<protein>
    <submittedName>
        <fullName evidence="3">Uncharacterized protein</fullName>
    </submittedName>
</protein>
<evidence type="ECO:0000313" key="2">
    <source>
        <dbReference type="EMBL" id="HAG1808590.1"/>
    </source>
</evidence>
<dbReference type="EMBL" id="DAAYOF010000002">
    <property type="protein sequence ID" value="HAG5044394.1"/>
    <property type="molecule type" value="Genomic_DNA"/>
</dbReference>
<organism evidence="3">
    <name type="scientific">Salmonella enterica</name>
    <name type="common">Salmonella choleraesuis</name>
    <dbReference type="NCBI Taxonomy" id="28901"/>
    <lineage>
        <taxon>Bacteria</taxon>
        <taxon>Pseudomonadati</taxon>
        <taxon>Pseudomonadota</taxon>
        <taxon>Gammaproteobacteria</taxon>
        <taxon>Enterobacterales</taxon>
        <taxon>Enterobacteriaceae</taxon>
        <taxon>Salmonella</taxon>
    </lineage>
</organism>
<accession>A0A759H7X9</accession>
<dbReference type="EMBL" id="DAAXOG010000002">
    <property type="protein sequence ID" value="HAG1884846.1"/>
    <property type="molecule type" value="Genomic_DNA"/>
</dbReference>
<reference evidence="3" key="1">
    <citation type="journal article" date="2018" name="Genome Biol.">
        <title>SKESA: strategic k-mer extension for scrupulous assemblies.</title>
        <authorList>
            <person name="Souvorov A."/>
            <person name="Agarwala R."/>
            <person name="Lipman D.J."/>
        </authorList>
    </citation>
    <scope>NUCLEOTIDE SEQUENCE</scope>
    <source>
        <strain evidence="4">MA.BM_QA10/1</strain>
        <strain evidence="3">MA.CK_01/00000942</strain>
        <strain evidence="2">MA.JM_01/100</strain>
        <strain evidence="5">MA.JM_02/56</strain>
        <strain evidence="1">MA.MC_04-0287</strain>
    </source>
</reference>
<sequence>MNDCPRRYIQKKAAYRSVSPLHKTRFGGFLLLQGGRMNDCPRRYVQKKAAYRSVSPLHKTRFGGFLLLQGGRMNDCPRRYTRKKAAYRSVSSLHKTRQCKLAGFLLIRPVKGIEVAEDASVTIRQLIDSRGDIILFVFVMRNTKRYRLRSF</sequence>
<reference evidence="3" key="2">
    <citation type="submission" date="2020-02" db="EMBL/GenBank/DDBJ databases">
        <authorList>
            <consortium name="NCBI Pathogen Detection Project"/>
        </authorList>
    </citation>
    <scope>NUCLEOTIDE SEQUENCE</scope>
    <source>
        <strain evidence="4">MA.BM_QA10/1</strain>
        <strain evidence="3">MA.CK_01/00000942</strain>
        <strain evidence="2">MA.JM_01/100</strain>
        <strain evidence="5">MA.JM_02/56</strain>
        <strain evidence="1">MA.MC_04-0287</strain>
    </source>
</reference>